<gene>
    <name evidence="1" type="ORF">ACFR9T_12120</name>
</gene>
<dbReference type="Proteomes" id="UP001597185">
    <property type="component" value="Unassembled WGS sequence"/>
</dbReference>
<evidence type="ECO:0000313" key="1">
    <source>
        <dbReference type="EMBL" id="MFD1571319.1"/>
    </source>
</evidence>
<sequence length="85" mass="9581">MNETKINLVVAAAPRVSIGKLDEILVNFFCQVMQHHREISSRPVDIVVEPRTMFGTEGFDSTSDVLVRKDVSRCDVVKHVLVVEE</sequence>
<proteinExistence type="predicted"/>
<evidence type="ECO:0000313" key="2">
    <source>
        <dbReference type="Proteomes" id="UP001597185"/>
    </source>
</evidence>
<dbReference type="EMBL" id="JBHUDB010000010">
    <property type="protein sequence ID" value="MFD1571319.1"/>
    <property type="molecule type" value="Genomic_DNA"/>
</dbReference>
<dbReference type="RefSeq" id="WP_379812325.1">
    <property type="nucleotide sequence ID" value="NZ_JBHUDB010000010.1"/>
</dbReference>
<dbReference type="AlphaFoldDB" id="A0ABD6C1P1"/>
<reference evidence="1 2" key="1">
    <citation type="journal article" date="2019" name="Int. J. Syst. Evol. Microbiol.">
        <title>The Global Catalogue of Microorganisms (GCM) 10K type strain sequencing project: providing services to taxonomists for standard genome sequencing and annotation.</title>
        <authorList>
            <consortium name="The Broad Institute Genomics Platform"/>
            <consortium name="The Broad Institute Genome Sequencing Center for Infectious Disease"/>
            <person name="Wu L."/>
            <person name="Ma J."/>
        </authorList>
    </citation>
    <scope>NUCLEOTIDE SEQUENCE [LARGE SCALE GENOMIC DNA]</scope>
    <source>
        <strain evidence="1 2">CGMCC 1.12689</strain>
    </source>
</reference>
<name>A0ABD6C1P1_9EURY</name>
<organism evidence="1 2">
    <name type="scientific">Halorubrum laminariae</name>
    <dbReference type="NCBI Taxonomy" id="1433523"/>
    <lineage>
        <taxon>Archaea</taxon>
        <taxon>Methanobacteriati</taxon>
        <taxon>Methanobacteriota</taxon>
        <taxon>Stenosarchaea group</taxon>
        <taxon>Halobacteria</taxon>
        <taxon>Halobacteriales</taxon>
        <taxon>Haloferacaceae</taxon>
        <taxon>Halorubrum</taxon>
    </lineage>
</organism>
<protein>
    <submittedName>
        <fullName evidence="1">Uncharacterized protein</fullName>
    </submittedName>
</protein>
<accession>A0ABD6C1P1</accession>
<feature type="non-terminal residue" evidence="1">
    <location>
        <position position="85"/>
    </location>
</feature>
<comment type="caution">
    <text evidence="1">The sequence shown here is derived from an EMBL/GenBank/DDBJ whole genome shotgun (WGS) entry which is preliminary data.</text>
</comment>
<keyword evidence="2" id="KW-1185">Reference proteome</keyword>